<feature type="compositionally biased region" description="Low complexity" evidence="1">
    <location>
        <begin position="354"/>
        <end position="367"/>
    </location>
</feature>
<dbReference type="Proteomes" id="UP000694255">
    <property type="component" value="Unassembled WGS sequence"/>
</dbReference>
<name>A0A8J5V117_9ASCO</name>
<dbReference type="GeneID" id="73469194"/>
<proteinExistence type="predicted"/>
<sequence>MLVPPDSFGLVEPGIYRCSKLETDNFPFLQTLKLKSIIILDAEKPPRSLQTFLDDNNNKIELFNLGSMNISNHHRHASTSGSTPTTHRNKTDGEELGEGGEMEVGDVMLVEQGMTGSPVLKAKTSGKMLDVISLNKRDKADQWMVIEKNIIAKAIELILNKNKHPALVVDSTSTLVGILRKIQKWNFNSILNEYRIYSGISSGSNKSNNYNAETFLELIQIELIPYEIDQLNNMKQKHQESIDPHHLLQPSNTRRDSNHNHNHHHHHHHQHRSSPFLKSPPDQSNNDDEFLDHQSNISDMDDLDDDLLSASPQIPANLLKLVEQRSSRDKSGTSLDSDNEMMMSITPGTSPQLNRSSRNNSFSNNYNEQYLRGSVDSRRRSYDWKASGGGSGGGKSNKFRPVSGFSPMQQPGRSSYEGSSGSFGGPIMRRRDSKDRLEFGVGGGGGDEIRKQFDYKYYKNLNKNPIMFENVSVMKLRIPIEGKLPDWFIKGRNYWEKNYRLLNQ</sequence>
<protein>
    <recommendedName>
        <fullName evidence="4">Protein OCA4</fullName>
    </recommendedName>
</protein>
<evidence type="ECO:0000256" key="1">
    <source>
        <dbReference type="SAM" id="MobiDB-lite"/>
    </source>
</evidence>
<feature type="compositionally biased region" description="Basic and acidic residues" evidence="1">
    <location>
        <begin position="322"/>
        <end position="331"/>
    </location>
</feature>
<reference evidence="2 3" key="1">
    <citation type="journal article" date="2021" name="DNA Res.">
        <title>Genome analysis of Candida subhashii reveals its hybrid nature and dual mitochondrial genome conformations.</title>
        <authorList>
            <person name="Mixao V."/>
            <person name="Hegedusova E."/>
            <person name="Saus E."/>
            <person name="Pryszcz L.P."/>
            <person name="Cillingova A."/>
            <person name="Nosek J."/>
            <person name="Gabaldon T."/>
        </authorList>
    </citation>
    <scope>NUCLEOTIDE SEQUENCE [LARGE SCALE GENOMIC DNA]</scope>
    <source>
        <strain evidence="2 3">CBS 10753</strain>
    </source>
</reference>
<evidence type="ECO:0000313" key="2">
    <source>
        <dbReference type="EMBL" id="KAG7664069.1"/>
    </source>
</evidence>
<accession>A0A8J5V117</accession>
<feature type="compositionally biased region" description="Basic and acidic residues" evidence="1">
    <location>
        <begin position="237"/>
        <end position="246"/>
    </location>
</feature>
<evidence type="ECO:0000313" key="3">
    <source>
        <dbReference type="Proteomes" id="UP000694255"/>
    </source>
</evidence>
<keyword evidence="3" id="KW-1185">Reference proteome</keyword>
<feature type="compositionally biased region" description="Basic residues" evidence="1">
    <location>
        <begin position="260"/>
        <end position="272"/>
    </location>
</feature>
<evidence type="ECO:0008006" key="4">
    <source>
        <dbReference type="Google" id="ProtNLM"/>
    </source>
</evidence>
<dbReference type="Pfam" id="PF03162">
    <property type="entry name" value="Y_phosphatase2"/>
    <property type="match status" value="2"/>
</dbReference>
<dbReference type="RefSeq" id="XP_049264301.1">
    <property type="nucleotide sequence ID" value="XM_049406138.1"/>
</dbReference>
<dbReference type="AlphaFoldDB" id="A0A8J5V117"/>
<dbReference type="GO" id="GO:0016791">
    <property type="term" value="F:phosphatase activity"/>
    <property type="evidence" value="ECO:0007669"/>
    <property type="project" value="TreeGrafter"/>
</dbReference>
<gene>
    <name evidence="2" type="ORF">J8A68_002393</name>
</gene>
<dbReference type="PANTHER" id="PTHR31126">
    <property type="entry name" value="TYROSINE-PROTEIN PHOSPHATASE"/>
    <property type="match status" value="1"/>
</dbReference>
<dbReference type="PANTHER" id="PTHR31126:SF70">
    <property type="entry name" value="PROTEIN OCA4"/>
    <property type="match status" value="1"/>
</dbReference>
<feature type="region of interest" description="Disordered" evidence="1">
    <location>
        <begin position="73"/>
        <end position="98"/>
    </location>
</feature>
<comment type="caution">
    <text evidence="2">The sequence shown here is derived from an EMBL/GenBank/DDBJ whole genome shotgun (WGS) entry which is preliminary data.</text>
</comment>
<feature type="region of interest" description="Disordered" evidence="1">
    <location>
        <begin position="236"/>
        <end position="429"/>
    </location>
</feature>
<organism evidence="2 3">
    <name type="scientific">[Candida] subhashii</name>
    <dbReference type="NCBI Taxonomy" id="561895"/>
    <lineage>
        <taxon>Eukaryota</taxon>
        <taxon>Fungi</taxon>
        <taxon>Dikarya</taxon>
        <taxon>Ascomycota</taxon>
        <taxon>Saccharomycotina</taxon>
        <taxon>Pichiomycetes</taxon>
        <taxon>Debaryomycetaceae</taxon>
        <taxon>Spathaspora</taxon>
    </lineage>
</organism>
<dbReference type="InterPro" id="IPR004861">
    <property type="entry name" value="Siw14-like"/>
</dbReference>
<dbReference type="EMBL" id="JAGSYN010000108">
    <property type="protein sequence ID" value="KAG7664069.1"/>
    <property type="molecule type" value="Genomic_DNA"/>
</dbReference>
<dbReference type="OrthoDB" id="6375174at2759"/>